<evidence type="ECO:0000259" key="5">
    <source>
        <dbReference type="PROSITE" id="PS50102"/>
    </source>
</evidence>
<dbReference type="GO" id="GO:0003723">
    <property type="term" value="F:RNA binding"/>
    <property type="evidence" value="ECO:0007669"/>
    <property type="project" value="UniProtKB-UniRule"/>
</dbReference>
<evidence type="ECO:0000256" key="4">
    <source>
        <dbReference type="SAM" id="MobiDB-lite"/>
    </source>
</evidence>
<evidence type="ECO:0000313" key="6">
    <source>
        <dbReference type="EMBL" id="TRX89729.1"/>
    </source>
</evidence>
<dbReference type="EMBL" id="VFLP01000063">
    <property type="protein sequence ID" value="TRX89729.1"/>
    <property type="molecule type" value="Genomic_DNA"/>
</dbReference>
<dbReference type="InterPro" id="IPR000504">
    <property type="entry name" value="RRM_dom"/>
</dbReference>
<dbReference type="FunFam" id="3.30.70.330:FF:000089">
    <property type="entry name" value="RNA binding protein"/>
    <property type="match status" value="1"/>
</dbReference>
<dbReference type="InterPro" id="IPR012677">
    <property type="entry name" value="Nucleotide-bd_a/b_plait_sf"/>
</dbReference>
<sequence>MFLFNRIPRASLIHSQYLHLDDRMSPTLMNNANPSINYPKNNYNRQNLPPVSPADQNPPCNTLYVTNLPIDTSEEELKAMFQKQRGYKRLCFRTKQNGPMCFVEFMDIQHATHALHKCYGETLHNSTKGGIRLSFSKNPLGIRSGQPAGRPANDAMGSKNGIMESLENSYPVTNRPPTGLVTPSGLETAIKAEAEAKEAAAKRAVKDAEWGKDLEGAFYLKTAVEARKGVEGERAGGLVVSGVDYSDFDVLDQPRGGSRGLRFSRRSLKNTTGLRHLEHVTISKDNTADENLRRSASFAFLGSKLAICHEARLKSKSNQATLPTPTPNEVQATLYAQAELRERFYLCTHEGCERAIPGKGFPRQWNLRDHLRRVHDSDHLTPYLPVRDREQLFRDIGKSDAGTHLPVKPLTAADLQRVKPGRPPTSPIPVELWRARSAHAANSNFPQPTELVSSHSPRSSSIPSIAFTPRSLWRPRKRTRSPKLSSNMKPVDRWRPRISSQPISRSLQTYTTDQPGSLFLDRSSIDSGTPSADAS</sequence>
<feature type="compositionally biased region" description="Polar residues" evidence="4">
    <location>
        <begin position="525"/>
        <end position="535"/>
    </location>
</feature>
<reference evidence="7" key="1">
    <citation type="submission" date="2019-06" db="EMBL/GenBank/DDBJ databases">
        <title>Draft genome sequence of the griseofulvin-producing fungus Xylaria cubensis strain G536.</title>
        <authorList>
            <person name="Mead M.E."/>
            <person name="Raja H.A."/>
            <person name="Steenwyk J.L."/>
            <person name="Knowles S.L."/>
            <person name="Oberlies N.H."/>
            <person name="Rokas A."/>
        </authorList>
    </citation>
    <scope>NUCLEOTIDE SEQUENCE [LARGE SCALE GENOMIC DNA]</scope>
    <source>
        <strain evidence="7">G536</strain>
    </source>
</reference>
<dbReference type="SMART" id="SM00360">
    <property type="entry name" value="RRM"/>
    <property type="match status" value="1"/>
</dbReference>
<keyword evidence="1" id="KW-0597">Phosphoprotein</keyword>
<name>A0A553HP94_9PEZI</name>
<dbReference type="Gene3D" id="3.30.70.330">
    <property type="match status" value="1"/>
</dbReference>
<dbReference type="Pfam" id="PF00076">
    <property type="entry name" value="RRM_1"/>
    <property type="match status" value="1"/>
</dbReference>
<organism evidence="6 7">
    <name type="scientific">Xylaria flabelliformis</name>
    <dbReference type="NCBI Taxonomy" id="2512241"/>
    <lineage>
        <taxon>Eukaryota</taxon>
        <taxon>Fungi</taxon>
        <taxon>Dikarya</taxon>
        <taxon>Ascomycota</taxon>
        <taxon>Pezizomycotina</taxon>
        <taxon>Sordariomycetes</taxon>
        <taxon>Xylariomycetidae</taxon>
        <taxon>Xylariales</taxon>
        <taxon>Xylariaceae</taxon>
        <taxon>Xylaria</taxon>
    </lineage>
</organism>
<evidence type="ECO:0000313" key="7">
    <source>
        <dbReference type="Proteomes" id="UP000319160"/>
    </source>
</evidence>
<evidence type="ECO:0000256" key="1">
    <source>
        <dbReference type="ARBA" id="ARBA00022553"/>
    </source>
</evidence>
<feature type="region of interest" description="Disordered" evidence="4">
    <location>
        <begin position="444"/>
        <end position="535"/>
    </location>
</feature>
<dbReference type="PROSITE" id="PS50102">
    <property type="entry name" value="RRM"/>
    <property type="match status" value="1"/>
</dbReference>
<evidence type="ECO:0000256" key="3">
    <source>
        <dbReference type="PROSITE-ProRule" id="PRU00176"/>
    </source>
</evidence>
<accession>A0A553HP94</accession>
<dbReference type="STRING" id="2512241.A0A553HP94"/>
<dbReference type="SUPFAM" id="SSF54928">
    <property type="entry name" value="RNA-binding domain, RBD"/>
    <property type="match status" value="1"/>
</dbReference>
<protein>
    <recommendedName>
        <fullName evidence="5">RRM domain-containing protein</fullName>
    </recommendedName>
</protein>
<keyword evidence="7" id="KW-1185">Reference proteome</keyword>
<dbReference type="InterPro" id="IPR059095">
    <property type="entry name" value="Znf_C2H2_17_2nd"/>
</dbReference>
<dbReference type="InterPro" id="IPR035979">
    <property type="entry name" value="RBD_domain_sf"/>
</dbReference>
<comment type="caution">
    <text evidence="6">The sequence shown here is derived from an EMBL/GenBank/DDBJ whole genome shotgun (WGS) entry which is preliminary data.</text>
</comment>
<dbReference type="AlphaFoldDB" id="A0A553HP94"/>
<dbReference type="PANTHER" id="PTHR10501">
    <property type="entry name" value="U1 SMALL NUCLEAR RIBONUCLEOPROTEIN A/U2 SMALL NUCLEAR RIBONUCLEOPROTEIN B"/>
    <property type="match status" value="1"/>
</dbReference>
<dbReference type="OrthoDB" id="4779105at2759"/>
<dbReference type="Pfam" id="PF26176">
    <property type="entry name" value="zf_C2H2_17_2"/>
    <property type="match status" value="1"/>
</dbReference>
<feature type="domain" description="RRM" evidence="5">
    <location>
        <begin position="61"/>
        <end position="138"/>
    </location>
</feature>
<feature type="compositionally biased region" description="Low complexity" evidence="4">
    <location>
        <begin position="453"/>
        <end position="465"/>
    </location>
</feature>
<proteinExistence type="predicted"/>
<dbReference type="Gene3D" id="3.30.160.60">
    <property type="entry name" value="Classic Zinc Finger"/>
    <property type="match status" value="1"/>
</dbReference>
<evidence type="ECO:0000256" key="2">
    <source>
        <dbReference type="ARBA" id="ARBA00022884"/>
    </source>
</evidence>
<dbReference type="Proteomes" id="UP000319160">
    <property type="component" value="Unassembled WGS sequence"/>
</dbReference>
<gene>
    <name evidence="6" type="ORF">FHL15_009319</name>
</gene>
<keyword evidence="2 3" id="KW-0694">RNA-binding</keyword>
<feature type="compositionally biased region" description="Low complexity" evidence="4">
    <location>
        <begin position="497"/>
        <end position="506"/>
    </location>
</feature>